<feature type="compositionally biased region" description="Polar residues" evidence="6">
    <location>
        <begin position="8"/>
        <end position="25"/>
    </location>
</feature>
<keyword evidence="2" id="KW-0805">Transcription regulation</keyword>
<keyword evidence="5" id="KW-0539">Nucleus</keyword>
<organism evidence="7 8">
    <name type="scientific">Xylaria bambusicola</name>
    <dbReference type="NCBI Taxonomy" id="326684"/>
    <lineage>
        <taxon>Eukaryota</taxon>
        <taxon>Fungi</taxon>
        <taxon>Dikarya</taxon>
        <taxon>Ascomycota</taxon>
        <taxon>Pezizomycotina</taxon>
        <taxon>Sordariomycetes</taxon>
        <taxon>Xylariomycetidae</taxon>
        <taxon>Xylariales</taxon>
        <taxon>Xylariaceae</taxon>
        <taxon>Xylaria</taxon>
    </lineage>
</organism>
<dbReference type="GO" id="GO:0000976">
    <property type="term" value="F:transcription cis-regulatory region binding"/>
    <property type="evidence" value="ECO:0007669"/>
    <property type="project" value="TreeGrafter"/>
</dbReference>
<dbReference type="PANTHER" id="PTHR31845:SF21">
    <property type="entry name" value="REGULATORY PROTEIN LEU3"/>
    <property type="match status" value="1"/>
</dbReference>
<comment type="subcellular location">
    <subcellularLocation>
        <location evidence="1">Nucleus</location>
    </subcellularLocation>
</comment>
<dbReference type="AlphaFoldDB" id="A0AAN7UK69"/>
<dbReference type="GO" id="GO:0005634">
    <property type="term" value="C:nucleus"/>
    <property type="evidence" value="ECO:0007669"/>
    <property type="project" value="UniProtKB-SubCell"/>
</dbReference>
<sequence length="617" mass="69188">MSKELNELRSQSLKPGATSVDNTNFPPNIAESLPSTVPADDFTLPLEAVKIGRVIISTEVAIQAFKIFASLFHPRLPVMVSINVNAIYNSSQLLFWTVITIVASRITIPSCEGLYYEIIEPFQDMVKAEALQAPLPLQSILALSILCIWPLPVDRQVSVPEISTSELTAGIKDPSWIYSGIATNSAFYLGLHRTNSQPTVSKLGSPGNTLEKITAWLGCFYVSSWVSSLSMNLGLRVMLDSSSELGRITAYLEEFPIPREFASEIKLQAIIADFKNILSHTCNDGIVDSSILHLLDRELDNLRPSYPDQWPRMLEYNTLVAKLHMYVLVITRDHKSNNTARDVLLKLCFSTSLRIVHLANVRWTEDLPECHGLSATQQQRALPKSYFHGLCFTAVFLIRYFSLNPVASAEEQQLAANNVAICHAIFKSFPSPTHEFARVSKTIEDLCQLPPTTIEPGAVPGDKAGVWVLLQALQIAKKKSDQTAAELESLATPLVHSTSISPSLSTSYQILDLSAMDMMFPDQYWNDPTWEPSWKCNILWAKMVDYLTATPYTCLFRMDRKEGWMDISRSLTTERLRNQRLHYVCFQTSSWYLSIIATSINEQPLAITTRFDKLVLV</sequence>
<evidence type="ECO:0000256" key="3">
    <source>
        <dbReference type="ARBA" id="ARBA00023125"/>
    </source>
</evidence>
<dbReference type="Proteomes" id="UP001305414">
    <property type="component" value="Unassembled WGS sequence"/>
</dbReference>
<dbReference type="InterPro" id="IPR051089">
    <property type="entry name" value="prtT"/>
</dbReference>
<evidence type="ECO:0000313" key="7">
    <source>
        <dbReference type="EMBL" id="KAK5626651.1"/>
    </source>
</evidence>
<evidence type="ECO:0000313" key="8">
    <source>
        <dbReference type="Proteomes" id="UP001305414"/>
    </source>
</evidence>
<gene>
    <name evidence="7" type="ORF">RRF57_002366</name>
</gene>
<keyword evidence="3" id="KW-0238">DNA-binding</keyword>
<dbReference type="PANTHER" id="PTHR31845">
    <property type="entry name" value="FINGER DOMAIN PROTEIN, PUTATIVE-RELATED"/>
    <property type="match status" value="1"/>
</dbReference>
<evidence type="ECO:0000256" key="1">
    <source>
        <dbReference type="ARBA" id="ARBA00004123"/>
    </source>
</evidence>
<feature type="region of interest" description="Disordered" evidence="6">
    <location>
        <begin position="1"/>
        <end position="25"/>
    </location>
</feature>
<evidence type="ECO:0000256" key="6">
    <source>
        <dbReference type="SAM" id="MobiDB-lite"/>
    </source>
</evidence>
<evidence type="ECO:0000256" key="5">
    <source>
        <dbReference type="ARBA" id="ARBA00023242"/>
    </source>
</evidence>
<dbReference type="EMBL" id="JAWHQM010000004">
    <property type="protein sequence ID" value="KAK5626651.1"/>
    <property type="molecule type" value="Genomic_DNA"/>
</dbReference>
<protein>
    <recommendedName>
        <fullName evidence="9">Transcription factor domain-containing protein</fullName>
    </recommendedName>
</protein>
<keyword evidence="4" id="KW-0804">Transcription</keyword>
<proteinExistence type="predicted"/>
<comment type="caution">
    <text evidence="7">The sequence shown here is derived from an EMBL/GenBank/DDBJ whole genome shotgun (WGS) entry which is preliminary data.</text>
</comment>
<dbReference type="GO" id="GO:0000981">
    <property type="term" value="F:DNA-binding transcription factor activity, RNA polymerase II-specific"/>
    <property type="evidence" value="ECO:0007669"/>
    <property type="project" value="TreeGrafter"/>
</dbReference>
<keyword evidence="8" id="KW-1185">Reference proteome</keyword>
<reference evidence="7 8" key="1">
    <citation type="submission" date="2023-10" db="EMBL/GenBank/DDBJ databases">
        <title>Draft genome sequence of Xylaria bambusicola isolate GMP-LS, the root and basal stem rot pathogen of sugarcane in Indonesia.</title>
        <authorList>
            <person name="Selvaraj P."/>
            <person name="Muralishankar V."/>
            <person name="Muruganantham S."/>
            <person name="Sp S."/>
            <person name="Haryani S."/>
            <person name="Lau K.J.X."/>
            <person name="Naqvi N.I."/>
        </authorList>
    </citation>
    <scope>NUCLEOTIDE SEQUENCE [LARGE SCALE GENOMIC DNA]</scope>
    <source>
        <strain evidence="7">GMP-LS</strain>
    </source>
</reference>
<evidence type="ECO:0000256" key="4">
    <source>
        <dbReference type="ARBA" id="ARBA00023163"/>
    </source>
</evidence>
<dbReference type="CDD" id="cd12148">
    <property type="entry name" value="fungal_TF_MHR"/>
    <property type="match status" value="1"/>
</dbReference>
<name>A0AAN7UK69_9PEZI</name>
<accession>A0AAN7UK69</accession>
<evidence type="ECO:0008006" key="9">
    <source>
        <dbReference type="Google" id="ProtNLM"/>
    </source>
</evidence>
<evidence type="ECO:0000256" key="2">
    <source>
        <dbReference type="ARBA" id="ARBA00023015"/>
    </source>
</evidence>